<dbReference type="GO" id="GO:0005634">
    <property type="term" value="C:nucleus"/>
    <property type="evidence" value="ECO:0007669"/>
    <property type="project" value="GOC"/>
</dbReference>
<name>A0A167RQQ4_CORFA</name>
<dbReference type="PANTHER" id="PTHR47550">
    <property type="entry name" value="DUAL SPECIFICITY PROTEIN PHOSPHATASE PPS1"/>
    <property type="match status" value="1"/>
</dbReference>
<dbReference type="InterPro" id="IPR053239">
    <property type="entry name" value="Dual_spec_PTase"/>
</dbReference>
<dbReference type="AlphaFoldDB" id="A0A167RQQ4"/>
<dbReference type="InterPro" id="IPR029021">
    <property type="entry name" value="Prot-tyrosine_phosphatase-like"/>
</dbReference>
<evidence type="ECO:0000256" key="1">
    <source>
        <dbReference type="SAM" id="MobiDB-lite"/>
    </source>
</evidence>
<dbReference type="PANTHER" id="PTHR47550:SF1">
    <property type="entry name" value="DUAL SPECIFICITY PROTEIN PHOSPHATASE PPS1"/>
    <property type="match status" value="1"/>
</dbReference>
<keyword evidence="3" id="KW-1185">Reference proteome</keyword>
<gene>
    <name evidence="2" type="ORF">ISF_06620</name>
</gene>
<dbReference type="EMBL" id="AZHB01000017">
    <property type="protein sequence ID" value="OAA58837.1"/>
    <property type="molecule type" value="Genomic_DNA"/>
</dbReference>
<accession>A0A167RQQ4</accession>
<protein>
    <submittedName>
        <fullName evidence="2">Uncharacterized protein</fullName>
    </submittedName>
</protein>
<feature type="region of interest" description="Disordered" evidence="1">
    <location>
        <begin position="402"/>
        <end position="422"/>
    </location>
</feature>
<proteinExistence type="predicted"/>
<dbReference type="GO" id="GO:0033260">
    <property type="term" value="P:nuclear DNA replication"/>
    <property type="evidence" value="ECO:0007669"/>
    <property type="project" value="TreeGrafter"/>
</dbReference>
<feature type="region of interest" description="Disordered" evidence="1">
    <location>
        <begin position="1"/>
        <end position="74"/>
    </location>
</feature>
<reference evidence="2 3" key="1">
    <citation type="journal article" date="2016" name="Genome Biol. Evol.">
        <title>Divergent and convergent evolution of fungal pathogenicity.</title>
        <authorList>
            <person name="Shang Y."/>
            <person name="Xiao G."/>
            <person name="Zheng P."/>
            <person name="Cen K."/>
            <person name="Zhan S."/>
            <person name="Wang C."/>
        </authorList>
    </citation>
    <scope>NUCLEOTIDE SEQUENCE [LARGE SCALE GENOMIC DNA]</scope>
    <source>
        <strain evidence="2 3">ARSEF 2679</strain>
    </source>
</reference>
<evidence type="ECO:0000313" key="2">
    <source>
        <dbReference type="EMBL" id="OAA58837.1"/>
    </source>
</evidence>
<organism evidence="2 3">
    <name type="scientific">Cordyceps fumosorosea (strain ARSEF 2679)</name>
    <name type="common">Isaria fumosorosea</name>
    <dbReference type="NCBI Taxonomy" id="1081104"/>
    <lineage>
        <taxon>Eukaryota</taxon>
        <taxon>Fungi</taxon>
        <taxon>Dikarya</taxon>
        <taxon>Ascomycota</taxon>
        <taxon>Pezizomycotina</taxon>
        <taxon>Sordariomycetes</taxon>
        <taxon>Hypocreomycetidae</taxon>
        <taxon>Hypocreales</taxon>
        <taxon>Cordycipitaceae</taxon>
        <taxon>Cordyceps</taxon>
    </lineage>
</organism>
<feature type="compositionally biased region" description="Polar residues" evidence="1">
    <location>
        <begin position="32"/>
        <end position="41"/>
    </location>
</feature>
<dbReference type="GeneID" id="30022912"/>
<dbReference type="OrthoDB" id="273181at2759"/>
<dbReference type="GO" id="GO:0008138">
    <property type="term" value="F:protein tyrosine/serine/threonine phosphatase activity"/>
    <property type="evidence" value="ECO:0007669"/>
    <property type="project" value="TreeGrafter"/>
</dbReference>
<comment type="caution">
    <text evidence="2">The sequence shown here is derived from an EMBL/GenBank/DDBJ whole genome shotgun (WGS) entry which is preliminary data.</text>
</comment>
<evidence type="ECO:0000313" key="3">
    <source>
        <dbReference type="Proteomes" id="UP000076744"/>
    </source>
</evidence>
<dbReference type="STRING" id="1081104.A0A167RQQ4"/>
<dbReference type="Proteomes" id="UP000076744">
    <property type="component" value="Unassembled WGS sequence"/>
</dbReference>
<dbReference type="SUPFAM" id="SSF52799">
    <property type="entry name" value="(Phosphotyrosine protein) phosphatases II"/>
    <property type="match status" value="2"/>
</dbReference>
<sequence length="607" mass="67045">MATIAVPRPIPPHRPSSTIDVDADTITPPPSLESTVPSASPQHAALPNKHIPACPTGPAKYTDLDTPPPSPGSAHDFCQTSLLYPPDNYTKTVAGPLAIYEIVASQVAEALDYAAGQSLPAPSGVFPWLHGLHPLNHMQQTFFTGRRGSILKPPSSLRAITLVKADGDLTKSRLKGAISPREIIEYRSPAEFINADPENGFSVRNFQIQVAKMALVSDIIVYGEDIPETRRMAWNIAAAQKRWKEQNDIHADGIQDYNCFVCICPFPDFEQHHGNLVALDAAGCLTGQVLDLVHQERREMWDMTIASEISHNVYMGPTPEPGSLEEQRFDILIECSDLGKMNPESLKRVALCSTDKVPVVFHEFPSSGSILPPTYSQTEADGILSTCKWLYHISHGTLPDTEVMGRQDGYEASNSDQENESNQLRPRKILIHCADGYTESSMLGIAYYSYSSGLPVPDAWLNLHKTKRRNFFAYPTDVALLRAISPRLLCESPQCKDKDTSELMDLVKSEPTWFCSLDGSLPSRILDYLYLGNLGHANNPSLLKDMGIGQVLSVGETATWREGDLEEWGEENICVVQGVQDNGIDTLTDEFQRCLDFIGKRRGATWI</sequence>
<dbReference type="RefSeq" id="XP_018702712.1">
    <property type="nucleotide sequence ID" value="XM_018850224.1"/>
</dbReference>
<feature type="compositionally biased region" description="Polar residues" evidence="1">
    <location>
        <begin position="412"/>
        <end position="422"/>
    </location>
</feature>
<dbReference type="Gene3D" id="3.90.190.10">
    <property type="entry name" value="Protein tyrosine phosphatase superfamily"/>
    <property type="match status" value="1"/>
</dbReference>